<dbReference type="EMBL" id="FIFJ01000001">
    <property type="protein sequence ID" value="CYT63733.1"/>
    <property type="molecule type" value="Genomic_DNA"/>
</dbReference>
<dbReference type="Proteomes" id="UP000075041">
    <property type="component" value="Unassembled WGS sequence"/>
</dbReference>
<protein>
    <submittedName>
        <fullName evidence="1">Phage protein</fullName>
    </submittedName>
</protein>
<gene>
    <name evidence="1" type="ORF">ERS132356_00057</name>
</gene>
<evidence type="ECO:0000313" key="1">
    <source>
        <dbReference type="EMBL" id="CYT63733.1"/>
    </source>
</evidence>
<dbReference type="AlphaFoldDB" id="A0A0Z8E4K5"/>
<comment type="caution">
    <text evidence="1">The sequence shown here is derived from an EMBL/GenBank/DDBJ whole genome shotgun (WGS) entry which is preliminary data.</text>
</comment>
<organism evidence="1 2">
    <name type="scientific">Streptococcus suis</name>
    <dbReference type="NCBI Taxonomy" id="1307"/>
    <lineage>
        <taxon>Bacteria</taxon>
        <taxon>Bacillati</taxon>
        <taxon>Bacillota</taxon>
        <taxon>Bacilli</taxon>
        <taxon>Lactobacillales</taxon>
        <taxon>Streptococcaceae</taxon>
        <taxon>Streptococcus</taxon>
    </lineage>
</organism>
<proteinExistence type="predicted"/>
<name>A0A0Z8E4K5_STRSU</name>
<dbReference type="RefSeq" id="WP_023371116.1">
    <property type="nucleotide sequence ID" value="NZ_CECR01000012.1"/>
</dbReference>
<evidence type="ECO:0000313" key="2">
    <source>
        <dbReference type="Proteomes" id="UP000075041"/>
    </source>
</evidence>
<reference evidence="1 2" key="1">
    <citation type="submission" date="2016-02" db="EMBL/GenBank/DDBJ databases">
        <authorList>
            <consortium name="Pathogen Informatics"/>
        </authorList>
    </citation>
    <scope>NUCLEOTIDE SEQUENCE [LARGE SCALE GENOMIC DNA]</scope>
    <source>
        <strain evidence="1 2">LOLA-SS005</strain>
    </source>
</reference>
<sequence length="111" mass="12930">MIEVITLNFLTEHLSVPVYTEHQEEMPERFVIFEKTSGGKKNHLNQATLAIQSYGQSLEEAAFLNEEVKQAVEKMVELPSISKVELNSDYNFTDTETKRYRYQAVVDFIYF</sequence>
<accession>A0A0Z8E4K5</accession>